<dbReference type="RefSeq" id="WP_264842924.1">
    <property type="nucleotide sequence ID" value="NZ_AP025628.1"/>
</dbReference>
<evidence type="ECO:0000313" key="4">
    <source>
        <dbReference type="Proteomes" id="UP001163687"/>
    </source>
</evidence>
<organism evidence="3 4">
    <name type="scientific">Caldinitratiruptor microaerophilus</name>
    <dbReference type="NCBI Taxonomy" id="671077"/>
    <lineage>
        <taxon>Bacteria</taxon>
        <taxon>Bacillati</taxon>
        <taxon>Bacillota</taxon>
        <taxon>Clostridia</taxon>
        <taxon>Eubacteriales</taxon>
        <taxon>Symbiobacteriaceae</taxon>
        <taxon>Caldinitratiruptor</taxon>
    </lineage>
</organism>
<feature type="coiled-coil region" evidence="1">
    <location>
        <begin position="27"/>
        <end position="72"/>
    </location>
</feature>
<dbReference type="EMBL" id="AP025628">
    <property type="protein sequence ID" value="BDG62335.1"/>
    <property type="molecule type" value="Genomic_DNA"/>
</dbReference>
<dbReference type="AlphaFoldDB" id="A0AA35CR91"/>
<reference evidence="3" key="1">
    <citation type="submission" date="2022-03" db="EMBL/GenBank/DDBJ databases">
        <title>Complete genome sequence of Caldinitratiruptor microaerophilus.</title>
        <authorList>
            <person name="Mukaiyama R."/>
            <person name="Nishiyama T."/>
            <person name="Ueda K."/>
        </authorList>
    </citation>
    <scope>NUCLEOTIDE SEQUENCE</scope>
    <source>
        <strain evidence="3">JCM 16183</strain>
    </source>
</reference>
<name>A0AA35CR91_9FIRM</name>
<keyword evidence="4" id="KW-1185">Reference proteome</keyword>
<sequence length="87" mass="9656">MTLTKRGKAAVKALLRGEGVSMNGWPRDEVLAVLDAALTELERMRERGLRSIAKMEALITELQGHVRDFEADIARVRELRAQVVGGQ</sequence>
<evidence type="ECO:0000313" key="2">
    <source>
        <dbReference type="EMBL" id="BDG59638.1"/>
    </source>
</evidence>
<proteinExistence type="predicted"/>
<dbReference type="EMBL" id="AP025628">
    <property type="protein sequence ID" value="BDG59638.1"/>
    <property type="molecule type" value="Genomic_DNA"/>
</dbReference>
<dbReference type="Proteomes" id="UP001163687">
    <property type="component" value="Chromosome"/>
</dbReference>
<gene>
    <name evidence="2" type="ORF">caldi_07280</name>
    <name evidence="3" type="ORF">caldi_34250</name>
</gene>
<dbReference type="KEGG" id="cmic:caldi_34250"/>
<evidence type="ECO:0000256" key="1">
    <source>
        <dbReference type="SAM" id="Coils"/>
    </source>
</evidence>
<evidence type="ECO:0000313" key="3">
    <source>
        <dbReference type="EMBL" id="BDG62335.1"/>
    </source>
</evidence>
<accession>A0AA35CR91</accession>
<protein>
    <submittedName>
        <fullName evidence="3">Uncharacterized protein</fullName>
    </submittedName>
</protein>
<dbReference type="KEGG" id="cmic:caldi_07280"/>
<keyword evidence="1" id="KW-0175">Coiled coil</keyword>